<feature type="compositionally biased region" description="Polar residues" evidence="1">
    <location>
        <begin position="342"/>
        <end position="359"/>
    </location>
</feature>
<dbReference type="Pfam" id="PF00226">
    <property type="entry name" value="DnaJ"/>
    <property type="match status" value="1"/>
</dbReference>
<sequence length="480" mass="52048">MHSSATPLLYTPCSRTPIPNLKSTAFSIINHPAAPQKLFFPQQQHGNAARTSFSACRASGSSQYYSPITEFNLYELLGVDASSDRAQIKEAYRGLQKRCHPDIAGPAGHEMAIVLNEAYALLSDPNSRLAYDKELAKVADLHGYTGKPIYSVWLGSESEERAVFVDEVKCVGCLKCALFAEKTFAVESVYGRARVVAQWADPEHKIQEAIGACPVDCISIVERSNLAALEFVMSKQPRGRVRIGTGNTVGVRASDIFDEVEKFQARYAKHKASTNNSKESEAHTTSIMSAIQAIQMISNWLYWQSPSSDAMPPATQNAQPGTRKHAGPSVKKLKAAAEARKQATTTARPKETSSSNTNEYWVPSALVLPETTTPGSGSKVVADPSPTRKTSRPSNAEFLNRRVDSGSPLRWGVPLGTAVVAAFVVRLQIGEPVGGLQDHVGGSLVLAIVNSSWLQVVCAGVTWYLVAMYVVELVAALRRK</sequence>
<keyword evidence="2" id="KW-1133">Transmembrane helix</keyword>
<dbReference type="PANTHER" id="PTHR45295">
    <property type="entry name" value="CHAPERONE PROTEIN DNAJ C76, CHLOROPLASTIC"/>
    <property type="match status" value="1"/>
</dbReference>
<reference evidence="4" key="2">
    <citation type="journal article" date="2024" name="Plant">
        <title>Genomic evolution and insights into agronomic trait innovations of Sesamum species.</title>
        <authorList>
            <person name="Miao H."/>
            <person name="Wang L."/>
            <person name="Qu L."/>
            <person name="Liu H."/>
            <person name="Sun Y."/>
            <person name="Le M."/>
            <person name="Wang Q."/>
            <person name="Wei S."/>
            <person name="Zheng Y."/>
            <person name="Lin W."/>
            <person name="Duan Y."/>
            <person name="Cao H."/>
            <person name="Xiong S."/>
            <person name="Wang X."/>
            <person name="Wei L."/>
            <person name="Li C."/>
            <person name="Ma Q."/>
            <person name="Ju M."/>
            <person name="Zhao R."/>
            <person name="Li G."/>
            <person name="Mu C."/>
            <person name="Tian Q."/>
            <person name="Mei H."/>
            <person name="Zhang T."/>
            <person name="Gao T."/>
            <person name="Zhang H."/>
        </authorList>
    </citation>
    <scope>NUCLEOTIDE SEQUENCE</scope>
    <source>
        <strain evidence="4">G01</strain>
    </source>
</reference>
<comment type="caution">
    <text evidence="4">The sequence shown here is derived from an EMBL/GenBank/DDBJ whole genome shotgun (WGS) entry which is preliminary data.</text>
</comment>
<gene>
    <name evidence="4" type="ORF">Sangu_2319400</name>
</gene>
<feature type="compositionally biased region" description="Basic residues" evidence="1">
    <location>
        <begin position="322"/>
        <end position="334"/>
    </location>
</feature>
<evidence type="ECO:0000256" key="2">
    <source>
        <dbReference type="SAM" id="Phobius"/>
    </source>
</evidence>
<evidence type="ECO:0000256" key="1">
    <source>
        <dbReference type="SAM" id="MobiDB-lite"/>
    </source>
</evidence>
<dbReference type="PROSITE" id="PS50076">
    <property type="entry name" value="DNAJ_2"/>
    <property type="match status" value="1"/>
</dbReference>
<proteinExistence type="predicted"/>
<dbReference type="SUPFAM" id="SSF46565">
    <property type="entry name" value="Chaperone J-domain"/>
    <property type="match status" value="1"/>
</dbReference>
<dbReference type="InterPro" id="IPR001623">
    <property type="entry name" value="DnaJ_domain"/>
</dbReference>
<evidence type="ECO:0000259" key="3">
    <source>
        <dbReference type="PROSITE" id="PS50076"/>
    </source>
</evidence>
<dbReference type="CDD" id="cd06257">
    <property type="entry name" value="DnaJ"/>
    <property type="match status" value="1"/>
</dbReference>
<dbReference type="PANTHER" id="PTHR45295:SF1">
    <property type="entry name" value="CHAPERONE PROTEIN DNAJ C76, CHLOROPLASTIC"/>
    <property type="match status" value="1"/>
</dbReference>
<feature type="region of interest" description="Disordered" evidence="1">
    <location>
        <begin position="371"/>
        <end position="393"/>
    </location>
</feature>
<dbReference type="AlphaFoldDB" id="A0AAW2L6M1"/>
<name>A0AAW2L6M1_9LAMI</name>
<reference evidence="4" key="1">
    <citation type="submission" date="2020-06" db="EMBL/GenBank/DDBJ databases">
        <authorList>
            <person name="Li T."/>
            <person name="Hu X."/>
            <person name="Zhang T."/>
            <person name="Song X."/>
            <person name="Zhang H."/>
            <person name="Dai N."/>
            <person name="Sheng W."/>
            <person name="Hou X."/>
            <person name="Wei L."/>
        </authorList>
    </citation>
    <scope>NUCLEOTIDE SEQUENCE</scope>
    <source>
        <strain evidence="4">G01</strain>
        <tissue evidence="4">Leaf</tissue>
    </source>
</reference>
<organism evidence="4">
    <name type="scientific">Sesamum angustifolium</name>
    <dbReference type="NCBI Taxonomy" id="2727405"/>
    <lineage>
        <taxon>Eukaryota</taxon>
        <taxon>Viridiplantae</taxon>
        <taxon>Streptophyta</taxon>
        <taxon>Embryophyta</taxon>
        <taxon>Tracheophyta</taxon>
        <taxon>Spermatophyta</taxon>
        <taxon>Magnoliopsida</taxon>
        <taxon>eudicotyledons</taxon>
        <taxon>Gunneridae</taxon>
        <taxon>Pentapetalae</taxon>
        <taxon>asterids</taxon>
        <taxon>lamiids</taxon>
        <taxon>Lamiales</taxon>
        <taxon>Pedaliaceae</taxon>
        <taxon>Sesamum</taxon>
    </lineage>
</organism>
<feature type="domain" description="J" evidence="3">
    <location>
        <begin position="72"/>
        <end position="135"/>
    </location>
</feature>
<dbReference type="EMBL" id="JACGWK010000015">
    <property type="protein sequence ID" value="KAL0314750.1"/>
    <property type="molecule type" value="Genomic_DNA"/>
</dbReference>
<keyword evidence="2" id="KW-0472">Membrane</keyword>
<keyword evidence="2" id="KW-0812">Transmembrane</keyword>
<protein>
    <submittedName>
        <fullName evidence="4">Chaperone protein dnaJ C76, chloroplastic</fullName>
    </submittedName>
</protein>
<evidence type="ECO:0000313" key="4">
    <source>
        <dbReference type="EMBL" id="KAL0314750.1"/>
    </source>
</evidence>
<feature type="region of interest" description="Disordered" evidence="1">
    <location>
        <begin position="308"/>
        <end position="359"/>
    </location>
</feature>
<dbReference type="Gene3D" id="3.30.70.20">
    <property type="match status" value="1"/>
</dbReference>
<feature type="compositionally biased region" description="Polar residues" evidence="1">
    <location>
        <begin position="308"/>
        <end position="320"/>
    </location>
</feature>
<feature type="transmembrane region" description="Helical" evidence="2">
    <location>
        <begin position="453"/>
        <end position="477"/>
    </location>
</feature>
<dbReference type="SUPFAM" id="SSF54862">
    <property type="entry name" value="4Fe-4S ferredoxins"/>
    <property type="match status" value="1"/>
</dbReference>
<dbReference type="Pfam" id="PF13370">
    <property type="entry name" value="Fer4_13"/>
    <property type="match status" value="1"/>
</dbReference>
<accession>A0AAW2L6M1</accession>
<dbReference type="SMART" id="SM00271">
    <property type="entry name" value="DnaJ"/>
    <property type="match status" value="1"/>
</dbReference>
<dbReference type="Gene3D" id="1.10.287.110">
    <property type="entry name" value="DnaJ domain"/>
    <property type="match status" value="1"/>
</dbReference>
<dbReference type="InterPro" id="IPR036869">
    <property type="entry name" value="J_dom_sf"/>
</dbReference>